<accession>A0AB40B3M1</accession>
<gene>
    <name evidence="10" type="primary">LOC120258501</name>
</gene>
<dbReference type="GO" id="GO:0005524">
    <property type="term" value="F:ATP binding"/>
    <property type="evidence" value="ECO:0007669"/>
    <property type="project" value="UniProtKB-UniRule"/>
</dbReference>
<keyword evidence="4 10" id="KW-0418">Kinase</keyword>
<keyword evidence="9" id="KW-1185">Reference proteome</keyword>
<evidence type="ECO:0000256" key="7">
    <source>
        <dbReference type="SAM" id="MobiDB-lite"/>
    </source>
</evidence>
<evidence type="ECO:0000256" key="4">
    <source>
        <dbReference type="ARBA" id="ARBA00022777"/>
    </source>
</evidence>
<evidence type="ECO:0000259" key="8">
    <source>
        <dbReference type="PROSITE" id="PS50011"/>
    </source>
</evidence>
<evidence type="ECO:0000313" key="10">
    <source>
        <dbReference type="RefSeq" id="XP_039121867.1"/>
    </source>
</evidence>
<reference evidence="10" key="1">
    <citation type="submission" date="2025-08" db="UniProtKB">
        <authorList>
            <consortium name="RefSeq"/>
        </authorList>
    </citation>
    <scope>IDENTIFICATION</scope>
</reference>
<dbReference type="GO" id="GO:0005737">
    <property type="term" value="C:cytoplasm"/>
    <property type="evidence" value="ECO:0007669"/>
    <property type="project" value="TreeGrafter"/>
</dbReference>
<feature type="compositionally biased region" description="Gly residues" evidence="7">
    <location>
        <begin position="1"/>
        <end position="10"/>
    </location>
</feature>
<protein>
    <submittedName>
        <fullName evidence="10">Dual specificity protein kinase YAK1 homolog isoform X1</fullName>
    </submittedName>
</protein>
<evidence type="ECO:0000256" key="6">
    <source>
        <dbReference type="PROSITE-ProRule" id="PRU10141"/>
    </source>
</evidence>
<feature type="region of interest" description="Disordered" evidence="7">
    <location>
        <begin position="582"/>
        <end position="654"/>
    </location>
</feature>
<dbReference type="SUPFAM" id="SSF56112">
    <property type="entry name" value="Protein kinase-like (PK-like)"/>
    <property type="match status" value="1"/>
</dbReference>
<feature type="region of interest" description="Disordered" evidence="7">
    <location>
        <begin position="1"/>
        <end position="40"/>
    </location>
</feature>
<dbReference type="InterPro" id="IPR000719">
    <property type="entry name" value="Prot_kinase_dom"/>
</dbReference>
<dbReference type="Proteomes" id="UP001515500">
    <property type="component" value="Chromosome 4"/>
</dbReference>
<dbReference type="GO" id="GO:0004713">
    <property type="term" value="F:protein tyrosine kinase activity"/>
    <property type="evidence" value="ECO:0007669"/>
    <property type="project" value="TreeGrafter"/>
</dbReference>
<dbReference type="InterPro" id="IPR011009">
    <property type="entry name" value="Kinase-like_dom_sf"/>
</dbReference>
<feature type="binding site" evidence="6">
    <location>
        <position position="152"/>
    </location>
    <ligand>
        <name>ATP</name>
        <dbReference type="ChEBI" id="CHEBI:30616"/>
    </ligand>
</feature>
<feature type="region of interest" description="Disordered" evidence="7">
    <location>
        <begin position="895"/>
        <end position="924"/>
    </location>
</feature>
<keyword evidence="3 6" id="KW-0547">Nucleotide-binding</keyword>
<evidence type="ECO:0000256" key="2">
    <source>
        <dbReference type="ARBA" id="ARBA00022679"/>
    </source>
</evidence>
<dbReference type="InterPro" id="IPR050494">
    <property type="entry name" value="Ser_Thr_dual-spec_kinase"/>
</dbReference>
<name>A0AB40B3M1_DIOCR</name>
<dbReference type="AlphaFoldDB" id="A0AB40B3M1"/>
<dbReference type="RefSeq" id="XP_039121867.1">
    <property type="nucleotide sequence ID" value="XM_039265933.1"/>
</dbReference>
<keyword evidence="2" id="KW-0808">Transferase</keyword>
<evidence type="ECO:0000256" key="5">
    <source>
        <dbReference type="ARBA" id="ARBA00022840"/>
    </source>
</evidence>
<organism evidence="9 10">
    <name type="scientific">Dioscorea cayennensis subsp. rotundata</name>
    <name type="common">White Guinea yam</name>
    <name type="synonym">Dioscorea rotundata</name>
    <dbReference type="NCBI Taxonomy" id="55577"/>
    <lineage>
        <taxon>Eukaryota</taxon>
        <taxon>Viridiplantae</taxon>
        <taxon>Streptophyta</taxon>
        <taxon>Embryophyta</taxon>
        <taxon>Tracheophyta</taxon>
        <taxon>Spermatophyta</taxon>
        <taxon>Magnoliopsida</taxon>
        <taxon>Liliopsida</taxon>
        <taxon>Dioscoreales</taxon>
        <taxon>Dioscoreaceae</taxon>
        <taxon>Dioscorea</taxon>
    </lineage>
</organism>
<dbReference type="PANTHER" id="PTHR24058">
    <property type="entry name" value="DUAL SPECIFICITY PROTEIN KINASE"/>
    <property type="match status" value="1"/>
</dbReference>
<evidence type="ECO:0000256" key="1">
    <source>
        <dbReference type="ARBA" id="ARBA00022527"/>
    </source>
</evidence>
<dbReference type="Gene3D" id="1.10.510.10">
    <property type="entry name" value="Transferase(Phosphotransferase) domain 1"/>
    <property type="match status" value="1"/>
</dbReference>
<evidence type="ECO:0000256" key="3">
    <source>
        <dbReference type="ARBA" id="ARBA00022741"/>
    </source>
</evidence>
<dbReference type="PROSITE" id="PS00108">
    <property type="entry name" value="PROTEIN_KINASE_ST"/>
    <property type="match status" value="1"/>
</dbReference>
<dbReference type="PROSITE" id="PS00107">
    <property type="entry name" value="PROTEIN_KINASE_ATP"/>
    <property type="match status" value="1"/>
</dbReference>
<keyword evidence="1" id="KW-0723">Serine/threonine-protein kinase</keyword>
<dbReference type="GO" id="GO:0004674">
    <property type="term" value="F:protein serine/threonine kinase activity"/>
    <property type="evidence" value="ECO:0007669"/>
    <property type="project" value="UniProtKB-KW"/>
</dbReference>
<dbReference type="Gene3D" id="3.30.200.20">
    <property type="entry name" value="Phosphorylase Kinase, domain 1"/>
    <property type="match status" value="1"/>
</dbReference>
<dbReference type="PANTHER" id="PTHR24058:SF17">
    <property type="entry name" value="HOMEODOMAIN INTERACTING PROTEIN KINASE, ISOFORM D"/>
    <property type="match status" value="1"/>
</dbReference>
<sequence length="951" mass="105239">MEEDGSGGGDLVRRPSGSASPSQPREGAFRPFKGFRSSGESSLKSRSLRVVVGMPMVARLTRDIIYTYQLCNPNFKYSDALNPRRFLTNPSAGVLNDGFDNVNSDLILHANLELVNSESKQRYIVKDMLGQGTFGQVAKCWVSETNSFVAVKIIKNQPAFYQQALVEVAILSKLNEFDPVDKHHIVRILDYFVFQRHLCITFEMLGNNLFELMKMNHFKGLSLSIVQMFSKQILDALVVMREADIIHCDLKPENILISTAVKPTKIKVIDFGSACMEGRTVYSYIQSRYYRSPEVLLGCAYTTAIDMWSFGCIVAELFLGLPLFPGASEYDLLIRMIETLGAQPPDDLLWKAKNASKFFKKVGSIYHAKDDEACKRNMSAYRVLGEEEYEARESEKPLIGKRYFNFIKLEDIVVNYPYRKNLSEDELSKEKLTRLALIDFLRGLVHFDPKKRWSPWQASRHPFVTGEPFSCPYEPPSETPRIPVMHTITVDHNPVGGHWHAAGLSPQVLSLNRCVPQNSPHFQMAPFSYGSYGSMGSHGSYNDNVGLAGSYGSHGDVNGNYTCYPQIGHGLSIHAQVGGSLLGVSPDGRRRHPFSHGNSVSVSPSTGNIAPMSLGASPSQFTPPTSQLQISTVSPGKYGPTSPARGSSHGSPLGKAVAIGQYNRRRSWGTPGTLHMQPHENASQQWHGHHIDGSTSIYPDTYSREHTSHTSYSASNFSNWRQQRSGGTVLSSGPTTTTYHNFTASHTFVHNQELLCEKPESSSSALNPADWDPNYSDDLLLEEDDSEVSSLSLRLADNARFIDAFDAGIGPSAANQLSHGHMQAHRSSNFSSSNQRTDGRIPEYSVCDGSPPSTHDAHTGHGWLSHFQPNSPSRFRQQSAHSVNHMYSANLHGECTPQASQHSHSNYGLADSHSPHTSLLGNGNAWGRRAAHPIATTLPSYHSRKDFGRIS</sequence>
<dbReference type="PROSITE" id="PS50011">
    <property type="entry name" value="PROTEIN_KINASE_DOM"/>
    <property type="match status" value="1"/>
</dbReference>
<dbReference type="GeneID" id="120258501"/>
<dbReference type="InterPro" id="IPR017441">
    <property type="entry name" value="Protein_kinase_ATP_BS"/>
</dbReference>
<feature type="compositionally biased region" description="Polar residues" evidence="7">
    <location>
        <begin position="616"/>
        <end position="634"/>
    </location>
</feature>
<feature type="compositionally biased region" description="Polar residues" evidence="7">
    <location>
        <begin position="897"/>
        <end position="906"/>
    </location>
</feature>
<proteinExistence type="predicted"/>
<feature type="domain" description="Protein kinase" evidence="8">
    <location>
        <begin position="123"/>
        <end position="464"/>
    </location>
</feature>
<dbReference type="InterPro" id="IPR008271">
    <property type="entry name" value="Ser/Thr_kinase_AS"/>
</dbReference>
<keyword evidence="5 6" id="KW-0067">ATP-binding</keyword>
<dbReference type="Pfam" id="PF00069">
    <property type="entry name" value="Pkinase"/>
    <property type="match status" value="1"/>
</dbReference>
<dbReference type="SMART" id="SM00220">
    <property type="entry name" value="S_TKc"/>
    <property type="match status" value="1"/>
</dbReference>
<feature type="compositionally biased region" description="Polar residues" evidence="7">
    <location>
        <begin position="596"/>
        <end position="608"/>
    </location>
</feature>
<evidence type="ECO:0000313" key="9">
    <source>
        <dbReference type="Proteomes" id="UP001515500"/>
    </source>
</evidence>